<evidence type="ECO:0000313" key="2">
    <source>
        <dbReference type="EMBL" id="KAK96248.1"/>
    </source>
</evidence>
<sequence>MKNNPHRALPMPGSRSLTQFRSVRIRRVAFHWRRRQDEAAVPPTDEGSKAPG</sequence>
<feature type="region of interest" description="Disordered" evidence="1">
    <location>
        <begin position="33"/>
        <end position="52"/>
    </location>
</feature>
<reference evidence="2 3" key="1">
    <citation type="submission" date="2014-03" db="EMBL/GenBank/DDBJ databases">
        <title>Genome sequence of Bordetella holmseii.</title>
        <authorList>
            <person name="Harvill E."/>
            <person name="Goodfield L.L."/>
            <person name="Ivanov Y."/>
            <person name="Meyer J.A."/>
            <person name="Newth C."/>
            <person name="Cassiday P."/>
            <person name="Tondella M.L."/>
            <person name="Liao P."/>
            <person name="Zimmerman J."/>
            <person name="Meert K."/>
            <person name="Wessel D."/>
            <person name="Berger J."/>
            <person name="Dean J.M."/>
            <person name="Holubkov R."/>
            <person name="Burr J."/>
            <person name="Liu T."/>
            <person name="Brinkac L.M."/>
            <person name="Sanka R."/>
            <person name="Kim M."/>
            <person name="Losada L."/>
        </authorList>
    </citation>
    <scope>NUCLEOTIDE SEQUENCE [LARGE SCALE GENOMIC DNA]</scope>
    <source>
        <strain evidence="2 3">CDC-H585-BH</strain>
    </source>
</reference>
<protein>
    <submittedName>
        <fullName evidence="2">Putative N-acetyltransferase YedL</fullName>
    </submittedName>
</protein>
<name>A0A158M8G4_9BORD</name>
<dbReference type="GO" id="GO:0016740">
    <property type="term" value="F:transferase activity"/>
    <property type="evidence" value="ECO:0007669"/>
    <property type="project" value="UniProtKB-KW"/>
</dbReference>
<proteinExistence type="predicted"/>
<dbReference type="Proteomes" id="UP000026682">
    <property type="component" value="Unassembled WGS sequence"/>
</dbReference>
<dbReference type="EMBL" id="JFZZ01000044">
    <property type="protein sequence ID" value="KAK96248.1"/>
    <property type="molecule type" value="Genomic_DNA"/>
</dbReference>
<keyword evidence="2" id="KW-0808">Transferase</keyword>
<dbReference type="AlphaFoldDB" id="A0A158M8G4"/>
<organism evidence="2 3">
    <name type="scientific">Bordetella holmesii CDC-H585-BH</name>
    <dbReference type="NCBI Taxonomy" id="1331206"/>
    <lineage>
        <taxon>Bacteria</taxon>
        <taxon>Pseudomonadati</taxon>
        <taxon>Pseudomonadota</taxon>
        <taxon>Betaproteobacteria</taxon>
        <taxon>Burkholderiales</taxon>
        <taxon>Alcaligenaceae</taxon>
        <taxon>Bordetella</taxon>
    </lineage>
</organism>
<comment type="caution">
    <text evidence="2">The sequence shown here is derived from an EMBL/GenBank/DDBJ whole genome shotgun (WGS) entry which is preliminary data.</text>
</comment>
<evidence type="ECO:0000256" key="1">
    <source>
        <dbReference type="SAM" id="MobiDB-lite"/>
    </source>
</evidence>
<accession>A0A158M8G4</accession>
<dbReference type="PATRIC" id="fig|1331206.3.peg.1019"/>
<evidence type="ECO:0000313" key="3">
    <source>
        <dbReference type="Proteomes" id="UP000026682"/>
    </source>
</evidence>
<dbReference type="GeneID" id="93121489"/>
<gene>
    <name evidence="2" type="ORF">L497_3382</name>
</gene>
<dbReference type="RefSeq" id="WP_005017952.1">
    <property type="nucleotide sequence ID" value="NZ_JFZZ01000044.1"/>
</dbReference>